<comment type="subcellular location">
    <subcellularLocation>
        <location evidence="1">Cell inner membrane</location>
        <topology evidence="1">Multi-pass membrane protein</topology>
    </subcellularLocation>
    <subcellularLocation>
        <location evidence="8">Cell membrane</location>
        <topology evidence="8">Multi-pass membrane protein</topology>
    </subcellularLocation>
</comment>
<evidence type="ECO:0000256" key="8">
    <source>
        <dbReference type="RuleBase" id="RU363032"/>
    </source>
</evidence>
<dbReference type="SUPFAM" id="SSF161098">
    <property type="entry name" value="MetI-like"/>
    <property type="match status" value="1"/>
</dbReference>
<proteinExistence type="inferred from homology"/>
<keyword evidence="2 8" id="KW-0813">Transport</keyword>
<evidence type="ECO:0000256" key="1">
    <source>
        <dbReference type="ARBA" id="ARBA00004429"/>
    </source>
</evidence>
<keyword evidence="5 8" id="KW-0812">Transmembrane</keyword>
<feature type="transmembrane region" description="Helical" evidence="8">
    <location>
        <begin position="184"/>
        <end position="211"/>
    </location>
</feature>
<evidence type="ECO:0000259" key="9">
    <source>
        <dbReference type="PROSITE" id="PS50928"/>
    </source>
</evidence>
<keyword evidence="4" id="KW-0997">Cell inner membrane</keyword>
<evidence type="ECO:0000256" key="4">
    <source>
        <dbReference type="ARBA" id="ARBA00022519"/>
    </source>
</evidence>
<feature type="transmembrane region" description="Helical" evidence="8">
    <location>
        <begin position="100"/>
        <end position="124"/>
    </location>
</feature>
<dbReference type="PANTHER" id="PTHR43357">
    <property type="entry name" value="INNER MEMBRANE ABC TRANSPORTER PERMEASE PROTEIN YDCV"/>
    <property type="match status" value="1"/>
</dbReference>
<evidence type="ECO:0000256" key="3">
    <source>
        <dbReference type="ARBA" id="ARBA00022475"/>
    </source>
</evidence>
<dbReference type="EMBL" id="BAAANY010000015">
    <property type="protein sequence ID" value="GAA1688150.1"/>
    <property type="molecule type" value="Genomic_DNA"/>
</dbReference>
<keyword evidence="3" id="KW-1003">Cell membrane</keyword>
<evidence type="ECO:0000313" key="10">
    <source>
        <dbReference type="EMBL" id="GAA1688150.1"/>
    </source>
</evidence>
<keyword evidence="7 8" id="KW-0472">Membrane</keyword>
<protein>
    <submittedName>
        <fullName evidence="10">ABC transporter permease subunit</fullName>
    </submittedName>
</protein>
<evidence type="ECO:0000256" key="6">
    <source>
        <dbReference type="ARBA" id="ARBA00022989"/>
    </source>
</evidence>
<evidence type="ECO:0000256" key="2">
    <source>
        <dbReference type="ARBA" id="ARBA00022448"/>
    </source>
</evidence>
<feature type="transmembrane region" description="Helical" evidence="8">
    <location>
        <begin position="130"/>
        <end position="151"/>
    </location>
</feature>
<accession>A0ABN2HHR7</accession>
<feature type="transmembrane region" description="Helical" evidence="8">
    <location>
        <begin position="12"/>
        <end position="36"/>
    </location>
</feature>
<dbReference type="RefSeq" id="WP_344311985.1">
    <property type="nucleotide sequence ID" value="NZ_BAAANY010000015.1"/>
</dbReference>
<evidence type="ECO:0000313" key="11">
    <source>
        <dbReference type="Proteomes" id="UP001500618"/>
    </source>
</evidence>
<sequence length="262" mass="26550">MLVWSRRGRWLVWGSTVLIAAVVFGLPLATIAVAGFSRQWSGALPTGLTLGRLVDALSGNDLASLSVSVQTAAAASAVSIVVGSWAAMSVRALPRGARGVLDAAFLLPIAVPSVVMGLGVLAAFNTVLSGTAVIVIVAHVALVLPFTYASVSAGLDRLDPLLAHVAASLGAGPATILRRITLPLLAPSLLASGGLAFALSMGELGATSFVYPPTWQTLPVTIGALTGRGSVLQASAVAVVLLVTTLLVLVGLSAVRTRASYR</sequence>
<dbReference type="InterPro" id="IPR000515">
    <property type="entry name" value="MetI-like"/>
</dbReference>
<reference evidence="10 11" key="1">
    <citation type="journal article" date="2019" name="Int. J. Syst. Evol. Microbiol.">
        <title>The Global Catalogue of Microorganisms (GCM) 10K type strain sequencing project: providing services to taxonomists for standard genome sequencing and annotation.</title>
        <authorList>
            <consortium name="The Broad Institute Genomics Platform"/>
            <consortium name="The Broad Institute Genome Sequencing Center for Infectious Disease"/>
            <person name="Wu L."/>
            <person name="Ma J."/>
        </authorList>
    </citation>
    <scope>NUCLEOTIDE SEQUENCE [LARGE SCALE GENOMIC DNA]</scope>
    <source>
        <strain evidence="10 11">JCM 14718</strain>
    </source>
</reference>
<dbReference type="PANTHER" id="PTHR43357:SF4">
    <property type="entry name" value="INNER MEMBRANE ABC TRANSPORTER PERMEASE PROTEIN YDCV"/>
    <property type="match status" value="1"/>
</dbReference>
<dbReference type="Proteomes" id="UP001500618">
    <property type="component" value="Unassembled WGS sequence"/>
</dbReference>
<organism evidence="10 11">
    <name type="scientific">Fodinicola feengrottensis</name>
    <dbReference type="NCBI Taxonomy" id="435914"/>
    <lineage>
        <taxon>Bacteria</taxon>
        <taxon>Bacillati</taxon>
        <taxon>Actinomycetota</taxon>
        <taxon>Actinomycetes</taxon>
        <taxon>Mycobacteriales</taxon>
        <taxon>Fodinicola</taxon>
    </lineage>
</organism>
<dbReference type="InterPro" id="IPR035906">
    <property type="entry name" value="MetI-like_sf"/>
</dbReference>
<dbReference type="Gene3D" id="1.10.3720.10">
    <property type="entry name" value="MetI-like"/>
    <property type="match status" value="1"/>
</dbReference>
<feature type="domain" description="ABC transmembrane type-1" evidence="9">
    <location>
        <begin position="65"/>
        <end position="250"/>
    </location>
</feature>
<feature type="transmembrane region" description="Helical" evidence="8">
    <location>
        <begin position="231"/>
        <end position="255"/>
    </location>
</feature>
<gene>
    <name evidence="10" type="ORF">GCM10009765_42030</name>
</gene>
<dbReference type="PROSITE" id="PS50928">
    <property type="entry name" value="ABC_TM1"/>
    <property type="match status" value="1"/>
</dbReference>
<keyword evidence="11" id="KW-1185">Reference proteome</keyword>
<name>A0ABN2HHR7_9ACTN</name>
<comment type="similarity">
    <text evidence="8">Belongs to the binding-protein-dependent transport system permease family.</text>
</comment>
<dbReference type="CDD" id="cd06261">
    <property type="entry name" value="TM_PBP2"/>
    <property type="match status" value="1"/>
</dbReference>
<evidence type="ECO:0000256" key="7">
    <source>
        <dbReference type="ARBA" id="ARBA00023136"/>
    </source>
</evidence>
<dbReference type="Pfam" id="PF00528">
    <property type="entry name" value="BPD_transp_1"/>
    <property type="match status" value="1"/>
</dbReference>
<evidence type="ECO:0000256" key="5">
    <source>
        <dbReference type="ARBA" id="ARBA00022692"/>
    </source>
</evidence>
<keyword evidence="6 8" id="KW-1133">Transmembrane helix</keyword>
<comment type="caution">
    <text evidence="10">The sequence shown here is derived from an EMBL/GenBank/DDBJ whole genome shotgun (WGS) entry which is preliminary data.</text>
</comment>